<comment type="caution">
    <text evidence="1">The sequence shown here is derived from an EMBL/GenBank/DDBJ whole genome shotgun (WGS) entry which is preliminary data.</text>
</comment>
<dbReference type="RefSeq" id="WP_264515045.1">
    <property type="nucleotide sequence ID" value="NZ_JAPDDR010000009.1"/>
</dbReference>
<evidence type="ECO:0000313" key="1">
    <source>
        <dbReference type="EMBL" id="MCW1915496.1"/>
    </source>
</evidence>
<proteinExistence type="predicted"/>
<protein>
    <recommendedName>
        <fullName evidence="3">DUF4279 domain-containing protein</fullName>
    </recommendedName>
</protein>
<keyword evidence="2" id="KW-1185">Reference proteome</keyword>
<organism evidence="1 2">
    <name type="scientific">Luteolibacter rhizosphaerae</name>
    <dbReference type="NCBI Taxonomy" id="2989719"/>
    <lineage>
        <taxon>Bacteria</taxon>
        <taxon>Pseudomonadati</taxon>
        <taxon>Verrucomicrobiota</taxon>
        <taxon>Verrucomicrobiia</taxon>
        <taxon>Verrucomicrobiales</taxon>
        <taxon>Verrucomicrobiaceae</taxon>
        <taxon>Luteolibacter</taxon>
    </lineage>
</organism>
<dbReference type="EMBL" id="JAPDDR010000009">
    <property type="protein sequence ID" value="MCW1915496.1"/>
    <property type="molecule type" value="Genomic_DNA"/>
</dbReference>
<dbReference type="Proteomes" id="UP001165653">
    <property type="component" value="Unassembled WGS sequence"/>
</dbReference>
<gene>
    <name evidence="1" type="ORF">OJ996_18060</name>
</gene>
<evidence type="ECO:0008006" key="3">
    <source>
        <dbReference type="Google" id="ProtNLM"/>
    </source>
</evidence>
<evidence type="ECO:0000313" key="2">
    <source>
        <dbReference type="Proteomes" id="UP001165653"/>
    </source>
</evidence>
<reference evidence="1" key="1">
    <citation type="submission" date="2022-10" db="EMBL/GenBank/DDBJ databases">
        <title>Luteolibacter sp. GHJ8, whole genome shotgun sequencing project.</title>
        <authorList>
            <person name="Zhao G."/>
            <person name="Shen L."/>
        </authorList>
    </citation>
    <scope>NUCLEOTIDE SEQUENCE</scope>
    <source>
        <strain evidence="1">GHJ8</strain>
    </source>
</reference>
<accession>A0ABT3G7N8</accession>
<name>A0ABT3G7N8_9BACT</name>
<sequence>MPNIVLRHSSDSDRLIAAVESLGYELERKWAPGDRYLKSRTHETYGFNLCLVSDRDESLLTECLEEALYELDDLNEGLATTGHSLQGCSMDIGVFGDPDTFCRSVKLSAGQCAYLGKLGVDFETSFYPSSPSQA</sequence>